<reference evidence="1" key="1">
    <citation type="submission" date="2020-08" db="EMBL/GenBank/DDBJ databases">
        <title>Plant Genome Project.</title>
        <authorList>
            <person name="Zhang R.-G."/>
        </authorList>
    </citation>
    <scope>NUCLEOTIDE SEQUENCE</scope>
    <source>
        <strain evidence="1">WSP0</strain>
        <tissue evidence="1">Leaf</tissue>
    </source>
</reference>
<accession>A0AAV6KID9</accession>
<dbReference type="Proteomes" id="UP000823749">
    <property type="component" value="Chromosome 4"/>
</dbReference>
<protein>
    <submittedName>
        <fullName evidence="1">Uncharacterized protein</fullName>
    </submittedName>
</protein>
<sequence>MGGCVWIKSCNQCDLYIFWPTNFACHTCKFFIRNCCLKYVNESVTVAAEGSEDQLQLQANQLRIS</sequence>
<proteinExistence type="predicted"/>
<dbReference type="AlphaFoldDB" id="A0AAV6KID9"/>
<keyword evidence="2" id="KW-1185">Reference proteome</keyword>
<dbReference type="EMBL" id="JACTNZ010000004">
    <property type="protein sequence ID" value="KAG5552313.1"/>
    <property type="molecule type" value="Genomic_DNA"/>
</dbReference>
<evidence type="ECO:0000313" key="2">
    <source>
        <dbReference type="Proteomes" id="UP000823749"/>
    </source>
</evidence>
<evidence type="ECO:0000313" key="1">
    <source>
        <dbReference type="EMBL" id="KAG5552313.1"/>
    </source>
</evidence>
<gene>
    <name evidence="1" type="ORF">RHGRI_010405</name>
</gene>
<organism evidence="1 2">
    <name type="scientific">Rhododendron griersonianum</name>
    <dbReference type="NCBI Taxonomy" id="479676"/>
    <lineage>
        <taxon>Eukaryota</taxon>
        <taxon>Viridiplantae</taxon>
        <taxon>Streptophyta</taxon>
        <taxon>Embryophyta</taxon>
        <taxon>Tracheophyta</taxon>
        <taxon>Spermatophyta</taxon>
        <taxon>Magnoliopsida</taxon>
        <taxon>eudicotyledons</taxon>
        <taxon>Gunneridae</taxon>
        <taxon>Pentapetalae</taxon>
        <taxon>asterids</taxon>
        <taxon>Ericales</taxon>
        <taxon>Ericaceae</taxon>
        <taxon>Ericoideae</taxon>
        <taxon>Rhodoreae</taxon>
        <taxon>Rhododendron</taxon>
    </lineage>
</organism>
<comment type="caution">
    <text evidence="1">The sequence shown here is derived from an EMBL/GenBank/DDBJ whole genome shotgun (WGS) entry which is preliminary data.</text>
</comment>
<name>A0AAV6KID9_9ERIC</name>